<keyword evidence="4" id="KW-0539">Nucleus</keyword>
<organism evidence="7 8">
    <name type="scientific">Phlebotomus papatasi</name>
    <name type="common">Sandfly</name>
    <dbReference type="NCBI Taxonomy" id="29031"/>
    <lineage>
        <taxon>Eukaryota</taxon>
        <taxon>Metazoa</taxon>
        <taxon>Ecdysozoa</taxon>
        <taxon>Arthropoda</taxon>
        <taxon>Hexapoda</taxon>
        <taxon>Insecta</taxon>
        <taxon>Pterygota</taxon>
        <taxon>Neoptera</taxon>
        <taxon>Endopterygota</taxon>
        <taxon>Diptera</taxon>
        <taxon>Nematocera</taxon>
        <taxon>Psychodoidea</taxon>
        <taxon>Psychodidae</taxon>
        <taxon>Phlebotomus</taxon>
        <taxon>Phlebotomus</taxon>
    </lineage>
</organism>
<feature type="compositionally biased region" description="Basic residues" evidence="5">
    <location>
        <begin position="497"/>
        <end position="513"/>
    </location>
</feature>
<protein>
    <recommendedName>
        <fullName evidence="6">RNB domain-containing protein</fullName>
    </recommendedName>
</protein>
<dbReference type="EMBL" id="AJVK01014640">
    <property type="status" value="NOT_ANNOTATED_CDS"/>
    <property type="molecule type" value="Genomic_DNA"/>
</dbReference>
<dbReference type="GO" id="GO:0000176">
    <property type="term" value="C:nuclear exosome (RNase complex)"/>
    <property type="evidence" value="ECO:0007669"/>
    <property type="project" value="TreeGrafter"/>
</dbReference>
<dbReference type="GO" id="GO:0016075">
    <property type="term" value="P:rRNA catabolic process"/>
    <property type="evidence" value="ECO:0007669"/>
    <property type="project" value="TreeGrafter"/>
</dbReference>
<dbReference type="InterPro" id="IPR001900">
    <property type="entry name" value="RNase_II/R"/>
</dbReference>
<evidence type="ECO:0000256" key="1">
    <source>
        <dbReference type="ARBA" id="ARBA00004123"/>
    </source>
</evidence>
<dbReference type="InterPro" id="IPR050180">
    <property type="entry name" value="RNR_Ribonuclease"/>
</dbReference>
<comment type="subcellular location">
    <subcellularLocation>
        <location evidence="1">Nucleus</location>
    </subcellularLocation>
</comment>
<accession>A0A1B0DDV3</accession>
<dbReference type="GO" id="GO:0000177">
    <property type="term" value="C:cytoplasmic exosome (RNase complex)"/>
    <property type="evidence" value="ECO:0007669"/>
    <property type="project" value="TreeGrafter"/>
</dbReference>
<dbReference type="GO" id="GO:0006364">
    <property type="term" value="P:rRNA processing"/>
    <property type="evidence" value="ECO:0007669"/>
    <property type="project" value="UniProtKB-KW"/>
</dbReference>
<dbReference type="VEuPathDB" id="VectorBase:PPAI006076"/>
<dbReference type="Pfam" id="PF00773">
    <property type="entry name" value="RNB"/>
    <property type="match status" value="1"/>
</dbReference>
<dbReference type="PANTHER" id="PTHR23355">
    <property type="entry name" value="RIBONUCLEASE"/>
    <property type="match status" value="1"/>
</dbReference>
<dbReference type="InterPro" id="IPR012340">
    <property type="entry name" value="NA-bd_OB-fold"/>
</dbReference>
<dbReference type="EMBL" id="AJVK01014639">
    <property type="status" value="NOT_ANNOTATED_CDS"/>
    <property type="molecule type" value="Genomic_DNA"/>
</dbReference>
<dbReference type="SMART" id="SM00955">
    <property type="entry name" value="RNB"/>
    <property type="match status" value="1"/>
</dbReference>
<dbReference type="EnsemblMetazoa" id="PPAI006076-RA">
    <property type="protein sequence ID" value="PPAI006076-PA"/>
    <property type="gene ID" value="PPAI006076"/>
</dbReference>
<evidence type="ECO:0000256" key="5">
    <source>
        <dbReference type="SAM" id="MobiDB-lite"/>
    </source>
</evidence>
<keyword evidence="2" id="KW-0698">rRNA processing</keyword>
<keyword evidence="8" id="KW-1185">Reference proteome</keyword>
<name>A0A1B0DDV3_PHLPP</name>
<dbReference type="VEuPathDB" id="VectorBase:PPAPM1_006398"/>
<dbReference type="EMBL" id="AJVK01014641">
    <property type="status" value="NOT_ANNOTATED_CDS"/>
    <property type="molecule type" value="Genomic_DNA"/>
</dbReference>
<feature type="region of interest" description="Disordered" evidence="5">
    <location>
        <begin position="483"/>
        <end position="513"/>
    </location>
</feature>
<evidence type="ECO:0000313" key="7">
    <source>
        <dbReference type="EnsemblMetazoa" id="PPAI006076-PA"/>
    </source>
</evidence>
<dbReference type="SUPFAM" id="SSF50249">
    <property type="entry name" value="Nucleic acid-binding proteins"/>
    <property type="match status" value="2"/>
</dbReference>
<evidence type="ECO:0000256" key="4">
    <source>
        <dbReference type="ARBA" id="ARBA00023242"/>
    </source>
</evidence>
<dbReference type="GO" id="GO:0071031">
    <property type="term" value="P:nuclear mRNA surveillance of mRNA 3'-end processing"/>
    <property type="evidence" value="ECO:0007669"/>
    <property type="project" value="TreeGrafter"/>
</dbReference>
<dbReference type="InterPro" id="IPR022966">
    <property type="entry name" value="RNase_II/R_CS"/>
</dbReference>
<dbReference type="GO" id="GO:0004519">
    <property type="term" value="F:endonuclease activity"/>
    <property type="evidence" value="ECO:0007669"/>
    <property type="project" value="TreeGrafter"/>
</dbReference>
<feature type="domain" description="RNB" evidence="6">
    <location>
        <begin position="7"/>
        <end position="339"/>
    </location>
</feature>
<dbReference type="FunFam" id="2.40.50.140:FF:000125">
    <property type="entry name" value="exosome complex exonuclease RRP44 isoform X1"/>
    <property type="match status" value="1"/>
</dbReference>
<proteinExistence type="predicted"/>
<dbReference type="GO" id="GO:0003723">
    <property type="term" value="F:RNA binding"/>
    <property type="evidence" value="ECO:0007669"/>
    <property type="project" value="InterPro"/>
</dbReference>
<dbReference type="Proteomes" id="UP000092462">
    <property type="component" value="Unassembled WGS sequence"/>
</dbReference>
<dbReference type="AlphaFoldDB" id="A0A1B0DDV3"/>
<dbReference type="GO" id="GO:0000175">
    <property type="term" value="F:3'-5'-RNA exonuclease activity"/>
    <property type="evidence" value="ECO:0007669"/>
    <property type="project" value="TreeGrafter"/>
</dbReference>
<evidence type="ECO:0000259" key="6">
    <source>
        <dbReference type="SMART" id="SM00955"/>
    </source>
</evidence>
<evidence type="ECO:0000256" key="2">
    <source>
        <dbReference type="ARBA" id="ARBA00022552"/>
    </source>
</evidence>
<dbReference type="Pfam" id="PF17215">
    <property type="entry name" value="Rrp44_S1"/>
    <property type="match status" value="1"/>
</dbReference>
<evidence type="ECO:0000313" key="8">
    <source>
        <dbReference type="Proteomes" id="UP000092462"/>
    </source>
</evidence>
<keyword evidence="3" id="KW-0271">Exosome</keyword>
<reference evidence="7" key="1">
    <citation type="submission" date="2022-08" db="UniProtKB">
        <authorList>
            <consortium name="EnsemblMetazoa"/>
        </authorList>
    </citation>
    <scope>IDENTIFICATION</scope>
    <source>
        <strain evidence="7">Israel</strain>
    </source>
</reference>
<dbReference type="PANTHER" id="PTHR23355:SF35">
    <property type="entry name" value="EXOSOME COMPLEX EXONUCLEASE RRP44"/>
    <property type="match status" value="1"/>
</dbReference>
<dbReference type="InterPro" id="IPR033770">
    <property type="entry name" value="RRP44_S1"/>
</dbReference>
<dbReference type="PROSITE" id="PS01175">
    <property type="entry name" value="RIBONUCLEASE_II"/>
    <property type="match status" value="1"/>
</dbReference>
<dbReference type="Gene3D" id="2.40.50.140">
    <property type="entry name" value="Nucleic acid-binding proteins"/>
    <property type="match status" value="1"/>
</dbReference>
<feature type="compositionally biased region" description="Basic and acidic residues" evidence="5">
    <location>
        <begin position="484"/>
        <end position="496"/>
    </location>
</feature>
<evidence type="ECO:0000256" key="3">
    <source>
        <dbReference type="ARBA" id="ARBA00022835"/>
    </source>
</evidence>
<sequence length="513" mass="57912">MSDVEKRVDLRGITISSVDPPGCTDIDDALHARRISEDRVEVGVHIADVSHFIKPGNALDREAALRATTVYLVEKRIDMVPELLSSNLCSLRGGVERFAFSCVWQLDNEANIVETKFFKSIIKSKAALTYEEAQLIIDDSSKKDDLALSLRELNRLAKILKKRRIDNGALVLASPQIRFLVDSETHDPIDVEAKKSLETNSMVEEFMLLANISVAEKIEREFPEFAMLRRHPKPSQTNLETLVKAGENQGFKINTNSGKELATSLDEAVKKDNPYFNTMLRIIATRCMNQAVYFISGTLQKEEFAHYGLAVPIYTHFTSPIRRYADVIVHRLLAACIGADGTYAELLDKHSTSELCKNLNYRNRMAQYAGRASVALNTHLFFRGKAQEEEGYVLLVRKNALQIIIPKFGLEGTIYVKDKAGRNKTAANFTYDEHNQTLQCGKIIFHAFDPVTVRLSLDTTNVQHEKLVFDLVKPQIEGFNVPVKEAEKRKEPPTEGKKKKKNLAFHVHKPQKN</sequence>